<dbReference type="AlphaFoldDB" id="A0A0K8RCD1"/>
<evidence type="ECO:0000313" key="1">
    <source>
        <dbReference type="EMBL" id="JAA68800.1"/>
    </source>
</evidence>
<name>A0A0K8RCD1_IXORI</name>
<organism evidence="1">
    <name type="scientific">Ixodes ricinus</name>
    <name type="common">Common tick</name>
    <name type="synonym">Acarus ricinus</name>
    <dbReference type="NCBI Taxonomy" id="34613"/>
    <lineage>
        <taxon>Eukaryota</taxon>
        <taxon>Metazoa</taxon>
        <taxon>Ecdysozoa</taxon>
        <taxon>Arthropoda</taxon>
        <taxon>Chelicerata</taxon>
        <taxon>Arachnida</taxon>
        <taxon>Acari</taxon>
        <taxon>Parasitiformes</taxon>
        <taxon>Ixodida</taxon>
        <taxon>Ixodoidea</taxon>
        <taxon>Ixodidae</taxon>
        <taxon>Ixodinae</taxon>
        <taxon>Ixodes</taxon>
    </lineage>
</organism>
<reference evidence="1" key="1">
    <citation type="submission" date="2012-12" db="EMBL/GenBank/DDBJ databases">
        <title>Identification and characterization of a phenylalanine ammonia-lyase gene family in Isatis indigotica Fort.</title>
        <authorList>
            <person name="Liu Q."/>
            <person name="Chen J."/>
            <person name="Zhou X."/>
            <person name="Di P."/>
            <person name="Xiao Y."/>
            <person name="Xuan H."/>
            <person name="Zhang L."/>
            <person name="Chen W."/>
        </authorList>
    </citation>
    <scope>NUCLEOTIDE SEQUENCE</scope>
    <source>
        <tissue evidence="1">Salivary gland</tissue>
    </source>
</reference>
<accession>A0A0K8RCD1</accession>
<proteinExistence type="evidence at transcript level"/>
<protein>
    <submittedName>
        <fullName evidence="1">Putative dual specificty phosphatase</fullName>
    </submittedName>
</protein>
<sequence>MTRHPTTYVHFCLDANTYSSSHAVYTTVHIQSVRTRPPEHKQSEARMHEHRHEPCFADECKTCLNFQMSSLLKFKPPSGDFMESMAVREISLRLDSIYVFDCYIQPPGWC</sequence>
<dbReference type="EMBL" id="GADI01005008">
    <property type="protein sequence ID" value="JAA68800.1"/>
    <property type="molecule type" value="mRNA"/>
</dbReference>